<feature type="region of interest" description="Disordered" evidence="1">
    <location>
        <begin position="174"/>
        <end position="239"/>
    </location>
</feature>
<dbReference type="STRING" id="310782.SAMN05216499_102462"/>
<feature type="transmembrane region" description="Helical" evidence="2">
    <location>
        <begin position="6"/>
        <end position="27"/>
    </location>
</feature>
<keyword evidence="2" id="KW-1133">Transmembrane helix</keyword>
<proteinExistence type="predicted"/>
<evidence type="ECO:0000313" key="4">
    <source>
        <dbReference type="Proteomes" id="UP000184111"/>
    </source>
</evidence>
<name>A0A1M6XMI0_9ACTN</name>
<feature type="compositionally biased region" description="Low complexity" evidence="1">
    <location>
        <begin position="197"/>
        <end position="209"/>
    </location>
</feature>
<sequence>MSTGVIIAVVAVVVIVAAIIAAVAMQGGSGGVGLKRRFGPEYERTLALHDGDTRATRRELTERVKRYGGIEQRALPAQEQERYAAQWAAVQSKFVDDPAAAISQADELIGRLAAELGYPPADSPEHVDALSVHHPHHVHGYREAHAAAAGGRHGTEDLRKALVAARNLFEGLLHGDGRTRDSAPGAQDTAAEAAPGTASETSSDTASETTPEEASNESKPVIGKRLAALTGRGRTESER</sequence>
<dbReference type="EMBL" id="FRBI01000002">
    <property type="protein sequence ID" value="SHL07161.1"/>
    <property type="molecule type" value="Genomic_DNA"/>
</dbReference>
<evidence type="ECO:0000256" key="2">
    <source>
        <dbReference type="SAM" id="Phobius"/>
    </source>
</evidence>
<reference evidence="3 4" key="1">
    <citation type="submission" date="2016-11" db="EMBL/GenBank/DDBJ databases">
        <authorList>
            <person name="Jaros S."/>
            <person name="Januszkiewicz K."/>
            <person name="Wedrychowicz H."/>
        </authorList>
    </citation>
    <scope>NUCLEOTIDE SEQUENCE [LARGE SCALE GENOMIC DNA]</scope>
    <source>
        <strain evidence="3 4">CGMCC 4.2025</strain>
    </source>
</reference>
<keyword evidence="4" id="KW-1185">Reference proteome</keyword>
<accession>A0A1M6XMI0</accession>
<keyword evidence="2" id="KW-0472">Membrane</keyword>
<evidence type="ECO:0000313" key="3">
    <source>
        <dbReference type="EMBL" id="SHL07161.1"/>
    </source>
</evidence>
<dbReference type="RefSeq" id="WP_200804335.1">
    <property type="nucleotide sequence ID" value="NZ_FRBI01000002.1"/>
</dbReference>
<evidence type="ECO:0000256" key="1">
    <source>
        <dbReference type="SAM" id="MobiDB-lite"/>
    </source>
</evidence>
<protein>
    <recommendedName>
        <fullName evidence="5">Secreted protein</fullName>
    </recommendedName>
</protein>
<evidence type="ECO:0008006" key="5">
    <source>
        <dbReference type="Google" id="ProtNLM"/>
    </source>
</evidence>
<gene>
    <name evidence="3" type="ORF">SAMN05216499_102462</name>
</gene>
<keyword evidence="2" id="KW-0812">Transmembrane</keyword>
<organism evidence="3 4">
    <name type="scientific">Actinacidiphila paucisporea</name>
    <dbReference type="NCBI Taxonomy" id="310782"/>
    <lineage>
        <taxon>Bacteria</taxon>
        <taxon>Bacillati</taxon>
        <taxon>Actinomycetota</taxon>
        <taxon>Actinomycetes</taxon>
        <taxon>Kitasatosporales</taxon>
        <taxon>Streptomycetaceae</taxon>
        <taxon>Actinacidiphila</taxon>
    </lineage>
</organism>
<dbReference type="Proteomes" id="UP000184111">
    <property type="component" value="Unassembled WGS sequence"/>
</dbReference>
<dbReference type="AlphaFoldDB" id="A0A1M6XMI0"/>